<keyword evidence="4" id="KW-0235">DNA replication</keyword>
<keyword evidence="5" id="KW-0234">DNA repair</keyword>
<keyword evidence="5" id="KW-0239">DNA-directed DNA polymerase</keyword>
<dbReference type="EC" id="2.7.7.7" evidence="5"/>
<dbReference type="AlphaFoldDB" id="A0A439DCS6"/>
<accession>A0A439DCS6</accession>
<dbReference type="Pfam" id="PF14791">
    <property type="entry name" value="DNA_pol_B_thumb"/>
    <property type="match status" value="1"/>
</dbReference>
<comment type="catalytic activity">
    <reaction evidence="5">
        <text>DNA(n) + a 2'-deoxyribonucleoside 5'-triphosphate = DNA(n+1) + diphosphate</text>
        <dbReference type="Rhea" id="RHEA:22508"/>
        <dbReference type="Rhea" id="RHEA-COMP:17339"/>
        <dbReference type="Rhea" id="RHEA-COMP:17340"/>
        <dbReference type="ChEBI" id="CHEBI:33019"/>
        <dbReference type="ChEBI" id="CHEBI:61560"/>
        <dbReference type="ChEBI" id="CHEBI:173112"/>
        <dbReference type="EC" id="2.7.7.7"/>
    </reaction>
</comment>
<evidence type="ECO:0000256" key="4">
    <source>
        <dbReference type="ARBA" id="ARBA00022705"/>
    </source>
</evidence>
<reference evidence="8 9" key="1">
    <citation type="submission" date="2018-12" db="EMBL/GenBank/DDBJ databases">
        <title>Draft genome sequence of Xylaria grammica IHI A82.</title>
        <authorList>
            <person name="Buettner E."/>
            <person name="Kellner H."/>
        </authorList>
    </citation>
    <scope>NUCLEOTIDE SEQUENCE [LARGE SCALE GENOMIC DNA]</scope>
    <source>
        <strain evidence="8 9">IHI A82</strain>
    </source>
</reference>
<evidence type="ECO:0000259" key="6">
    <source>
        <dbReference type="Pfam" id="PF14791"/>
    </source>
</evidence>
<evidence type="ECO:0000259" key="7">
    <source>
        <dbReference type="Pfam" id="PF14792"/>
    </source>
</evidence>
<evidence type="ECO:0000256" key="1">
    <source>
        <dbReference type="ARBA" id="ARBA00022634"/>
    </source>
</evidence>
<keyword evidence="9" id="KW-1185">Reference proteome</keyword>
<dbReference type="GO" id="GO:0046872">
    <property type="term" value="F:metal ion binding"/>
    <property type="evidence" value="ECO:0007669"/>
    <property type="project" value="UniProtKB-UniRule"/>
</dbReference>
<evidence type="ECO:0000313" key="9">
    <source>
        <dbReference type="Proteomes" id="UP000286045"/>
    </source>
</evidence>
<dbReference type="PANTHER" id="PTHR11276:SF28">
    <property type="entry name" value="DNA POLYMERASE LAMBDA"/>
    <property type="match status" value="1"/>
</dbReference>
<keyword evidence="1" id="KW-0237">DNA synthesis</keyword>
<comment type="function">
    <text evidence="5">DNA polymerase that functions in several pathways of DNA repair. Involved in base excision repair (BER) responsible for repair of lesions that give rise to abasic (AP) sites in DNA. Also contributes to DNA double-strand break repair by non-homologous end joining and homologous recombination. Has both template-dependent and template-independent (terminal transferase) DNA polymerase activities. Has also a 5'-deoxyribose-5-phosphate lyase (dRP lyase) activity.</text>
</comment>
<evidence type="ECO:0000256" key="3">
    <source>
        <dbReference type="ARBA" id="ARBA00022695"/>
    </source>
</evidence>
<protein>
    <recommendedName>
        <fullName evidence="5">DNA polymerase</fullName>
        <ecNumber evidence="5">2.7.7.7</ecNumber>
    </recommendedName>
</protein>
<dbReference type="GO" id="GO:0003887">
    <property type="term" value="F:DNA-directed DNA polymerase activity"/>
    <property type="evidence" value="ECO:0007669"/>
    <property type="project" value="UniProtKB-UniRule"/>
</dbReference>
<comment type="similarity">
    <text evidence="5">Belongs to the DNA polymerase type-X family.</text>
</comment>
<dbReference type="Proteomes" id="UP000286045">
    <property type="component" value="Unassembled WGS sequence"/>
</dbReference>
<dbReference type="InterPro" id="IPR002008">
    <property type="entry name" value="DNA_pol_X_beta-like"/>
</dbReference>
<comment type="subcellular location">
    <subcellularLocation>
        <location evidence="5">Nucleus</location>
    </subcellularLocation>
</comment>
<dbReference type="InterPro" id="IPR028207">
    <property type="entry name" value="DNA_pol_B_palm_palm"/>
</dbReference>
<dbReference type="Gene3D" id="3.30.210.10">
    <property type="entry name" value="DNA polymerase, thumb domain"/>
    <property type="match status" value="1"/>
</dbReference>
<feature type="domain" description="DNA polymerase beta palm" evidence="7">
    <location>
        <begin position="3"/>
        <end position="76"/>
    </location>
</feature>
<dbReference type="EMBL" id="RYZI01000057">
    <property type="protein sequence ID" value="RWA12209.1"/>
    <property type="molecule type" value="Genomic_DNA"/>
</dbReference>
<dbReference type="InterPro" id="IPR022312">
    <property type="entry name" value="DNA_pol_X"/>
</dbReference>
<comment type="caution">
    <text evidence="8">The sequence shown here is derived from an EMBL/GenBank/DDBJ whole genome shotgun (WGS) entry which is preliminary data.</text>
</comment>
<gene>
    <name evidence="8" type="ORF">EKO27_g2910</name>
</gene>
<name>A0A439DCS6_9PEZI</name>
<dbReference type="PANTHER" id="PTHR11276">
    <property type="entry name" value="DNA POLYMERASE TYPE-X FAMILY MEMBER"/>
    <property type="match status" value="1"/>
</dbReference>
<sequence length="142" mass="16282">MTKDGTSSTQDLVPFLDKLVDDLTKEGFLTAALASHRHDGGNKWHGCCVLPEAAFPGPKEDYRPVWRRIDFLLVPQTEIGAALVYFTGNDLFNRSMRLLARKKKMKLNHRGLYGPGVEEGKDERKIFEILGVQWREPHERWC</sequence>
<dbReference type="InterPro" id="IPR037160">
    <property type="entry name" value="DNA_Pol_thumb_sf"/>
</dbReference>
<dbReference type="SUPFAM" id="SSF81301">
    <property type="entry name" value="Nucleotidyltransferase"/>
    <property type="match status" value="1"/>
</dbReference>
<dbReference type="InterPro" id="IPR029398">
    <property type="entry name" value="PolB_thumb"/>
</dbReference>
<dbReference type="Gene3D" id="3.30.460.10">
    <property type="entry name" value="Beta Polymerase, domain 2"/>
    <property type="match status" value="1"/>
</dbReference>
<proteinExistence type="inferred from homology"/>
<evidence type="ECO:0000256" key="5">
    <source>
        <dbReference type="RuleBase" id="RU366014"/>
    </source>
</evidence>
<dbReference type="GO" id="GO:0006303">
    <property type="term" value="P:double-strand break repair via nonhomologous end joining"/>
    <property type="evidence" value="ECO:0007669"/>
    <property type="project" value="TreeGrafter"/>
</dbReference>
<dbReference type="STRING" id="363999.A0A439DCS6"/>
<keyword evidence="2 5" id="KW-0808">Transferase</keyword>
<feature type="domain" description="DNA polymerase beta thumb" evidence="6">
    <location>
        <begin position="82"/>
        <end position="140"/>
    </location>
</feature>
<dbReference type="Pfam" id="PF14792">
    <property type="entry name" value="DNA_pol_B_palm"/>
    <property type="match status" value="1"/>
</dbReference>
<keyword evidence="3 5" id="KW-0548">Nucleotidyltransferase</keyword>
<evidence type="ECO:0000256" key="2">
    <source>
        <dbReference type="ARBA" id="ARBA00022679"/>
    </source>
</evidence>
<keyword evidence="5" id="KW-0539">Nucleus</keyword>
<dbReference type="PRINTS" id="PR00870">
    <property type="entry name" value="DNAPOLXBETA"/>
</dbReference>
<keyword evidence="5" id="KW-0227">DNA damage</keyword>
<dbReference type="PRINTS" id="PR00869">
    <property type="entry name" value="DNAPOLX"/>
</dbReference>
<dbReference type="GO" id="GO:0005634">
    <property type="term" value="C:nucleus"/>
    <property type="evidence" value="ECO:0007669"/>
    <property type="project" value="UniProtKB-SubCell"/>
</dbReference>
<evidence type="ECO:0000313" key="8">
    <source>
        <dbReference type="EMBL" id="RWA12209.1"/>
    </source>
</evidence>
<organism evidence="8 9">
    <name type="scientific">Xylaria grammica</name>
    <dbReference type="NCBI Taxonomy" id="363999"/>
    <lineage>
        <taxon>Eukaryota</taxon>
        <taxon>Fungi</taxon>
        <taxon>Dikarya</taxon>
        <taxon>Ascomycota</taxon>
        <taxon>Pezizomycotina</taxon>
        <taxon>Sordariomycetes</taxon>
        <taxon>Xylariomycetidae</taxon>
        <taxon>Xylariales</taxon>
        <taxon>Xylariaceae</taxon>
        <taxon>Xylaria</taxon>
    </lineage>
</organism>
<dbReference type="GO" id="GO:0003677">
    <property type="term" value="F:DNA binding"/>
    <property type="evidence" value="ECO:0007669"/>
    <property type="project" value="UniProtKB-UniRule"/>
</dbReference>
<dbReference type="InterPro" id="IPR043519">
    <property type="entry name" value="NT_sf"/>
</dbReference>